<proteinExistence type="predicted"/>
<evidence type="ECO:0000313" key="3">
    <source>
        <dbReference type="Proteomes" id="UP001589943"/>
    </source>
</evidence>
<feature type="compositionally biased region" description="Low complexity" evidence="1">
    <location>
        <begin position="26"/>
        <end position="42"/>
    </location>
</feature>
<protein>
    <recommendedName>
        <fullName evidence="4">Lasso RiPP family leader peptide-containing protein</fullName>
    </recommendedName>
</protein>
<keyword evidence="3" id="KW-1185">Reference proteome</keyword>
<sequence>MSKTVQTAKSWSKPELIKLGKIGDVAGSASANNNGASPNPRS</sequence>
<name>A0ABV6PJ93_9SPHN</name>
<evidence type="ECO:0008006" key="4">
    <source>
        <dbReference type="Google" id="ProtNLM"/>
    </source>
</evidence>
<evidence type="ECO:0000313" key="2">
    <source>
        <dbReference type="EMBL" id="MFC0589907.1"/>
    </source>
</evidence>
<dbReference type="EMBL" id="JBHLTL010000006">
    <property type="protein sequence ID" value="MFC0589907.1"/>
    <property type="molecule type" value="Genomic_DNA"/>
</dbReference>
<accession>A0ABV6PJ93</accession>
<comment type="caution">
    <text evidence="2">The sequence shown here is derived from an EMBL/GenBank/DDBJ whole genome shotgun (WGS) entry which is preliminary data.</text>
</comment>
<dbReference type="RefSeq" id="WP_379481365.1">
    <property type="nucleotide sequence ID" value="NZ_JBHLTL010000006.1"/>
</dbReference>
<reference evidence="2 3" key="1">
    <citation type="submission" date="2024-09" db="EMBL/GenBank/DDBJ databases">
        <authorList>
            <person name="Sun Q."/>
            <person name="Mori K."/>
        </authorList>
    </citation>
    <scope>NUCLEOTIDE SEQUENCE [LARGE SCALE GENOMIC DNA]</scope>
    <source>
        <strain evidence="2 3">NCAIM B.02537</strain>
    </source>
</reference>
<dbReference type="Proteomes" id="UP001589943">
    <property type="component" value="Unassembled WGS sequence"/>
</dbReference>
<evidence type="ECO:0000256" key="1">
    <source>
        <dbReference type="SAM" id="MobiDB-lite"/>
    </source>
</evidence>
<gene>
    <name evidence="2" type="ORF">ACFFF7_10820</name>
</gene>
<organism evidence="2 3">
    <name type="scientific">Novosphingobium aquiterrae</name>
    <dbReference type="NCBI Taxonomy" id="624388"/>
    <lineage>
        <taxon>Bacteria</taxon>
        <taxon>Pseudomonadati</taxon>
        <taxon>Pseudomonadota</taxon>
        <taxon>Alphaproteobacteria</taxon>
        <taxon>Sphingomonadales</taxon>
        <taxon>Sphingomonadaceae</taxon>
        <taxon>Novosphingobium</taxon>
    </lineage>
</organism>
<feature type="region of interest" description="Disordered" evidence="1">
    <location>
        <begin position="20"/>
        <end position="42"/>
    </location>
</feature>